<dbReference type="Gene3D" id="2.130.10.10">
    <property type="entry name" value="YVTN repeat-like/Quinoprotein amine dehydrogenase"/>
    <property type="match status" value="2"/>
</dbReference>
<feature type="compositionally biased region" description="Acidic residues" evidence="2">
    <location>
        <begin position="151"/>
        <end position="160"/>
    </location>
</feature>
<dbReference type="Pfam" id="PF10282">
    <property type="entry name" value="Lactonase"/>
    <property type="match status" value="1"/>
</dbReference>
<dbReference type="InterPro" id="IPR011045">
    <property type="entry name" value="N2O_reductase_N"/>
</dbReference>
<dbReference type="STRING" id="1132855.GCA_000384255_02611"/>
<dbReference type="AlphaFoldDB" id="A0A351RC56"/>
<evidence type="ECO:0000259" key="3">
    <source>
        <dbReference type="Pfam" id="PF21783"/>
    </source>
</evidence>
<dbReference type="NCBIfam" id="TIGR02276">
    <property type="entry name" value="beta_rpt_yvtn"/>
    <property type="match status" value="2"/>
</dbReference>
<gene>
    <name evidence="4" type="ORF">DCW48_08765</name>
</gene>
<reference evidence="4 5" key="1">
    <citation type="journal article" date="2018" name="Nat. Biotechnol.">
        <title>A standardized bacterial taxonomy based on genome phylogeny substantially revises the tree of life.</title>
        <authorList>
            <person name="Parks D.H."/>
            <person name="Chuvochina M."/>
            <person name="Waite D.W."/>
            <person name="Rinke C."/>
            <person name="Skarshewski A."/>
            <person name="Chaumeil P.A."/>
            <person name="Hugenholtz P."/>
        </authorList>
    </citation>
    <scope>NUCLEOTIDE SEQUENCE [LARGE SCALE GENOMIC DNA]</scope>
    <source>
        <strain evidence="4">UBA9958</strain>
    </source>
</reference>
<accession>A0A351RC56</accession>
<keyword evidence="1" id="KW-0732">Signal</keyword>
<dbReference type="InterPro" id="IPR015943">
    <property type="entry name" value="WD40/YVTN_repeat-like_dom_sf"/>
</dbReference>
<dbReference type="InterPro" id="IPR048433">
    <property type="entry name" value="YNCE-like_beta-prop"/>
</dbReference>
<dbReference type="PANTHER" id="PTHR47197:SF3">
    <property type="entry name" value="DIHYDRO-HEME D1 DEHYDROGENASE"/>
    <property type="match status" value="1"/>
</dbReference>
<evidence type="ECO:0000313" key="5">
    <source>
        <dbReference type="Proteomes" id="UP000264313"/>
    </source>
</evidence>
<dbReference type="SUPFAM" id="SSF50974">
    <property type="entry name" value="Nitrous oxide reductase, N-terminal domain"/>
    <property type="match status" value="1"/>
</dbReference>
<protein>
    <recommendedName>
        <fullName evidence="3">YNCE-like beta-propeller domain-containing protein</fullName>
    </recommendedName>
</protein>
<comment type="caution">
    <text evidence="4">The sequence shown here is derived from an EMBL/GenBank/DDBJ whole genome shotgun (WGS) entry which is preliminary data.</text>
</comment>
<name>A0A351RC56_9PROT</name>
<dbReference type="PANTHER" id="PTHR47197">
    <property type="entry name" value="PROTEIN NIRF"/>
    <property type="match status" value="1"/>
</dbReference>
<dbReference type="Proteomes" id="UP000264313">
    <property type="component" value="Unassembled WGS sequence"/>
</dbReference>
<sequence length="371" mass="40356">MKFTPTFSKTRISLVLVSLIAGINGCSKEPATETQAITEEKSPASSVAYVTRQDAGVSVIDLATMQVIKEFDVKAVSPRGLGVTDDGKKLIVATRENESISVIDTATGEVLQQIAVGKNPEFVRISGNYAFISSEPSAVGGPPPKPGEKPAEEEDDDEDAEPARIAVVDLAQGKKIRDIVGGPETEGIEFSADGKNLVITNEADNTVTVHNIEDGSLVKTIHTHEHGDRPRGIKVSPDGNTYLATLEYGNKFMVLDKDFNFVRTVDTGETPYGIAYDTKGERIFVATNKQKALQVFDAKTYEKLKDIPTGNRCWHFTFTPDDKQILLACGKSDAVFVIDAEKLEVTKQIEVKDMPWGIVTYPKSMGSLDKK</sequence>
<dbReference type="EMBL" id="DNAA01000210">
    <property type="protein sequence ID" value="HBA09627.1"/>
    <property type="molecule type" value="Genomic_DNA"/>
</dbReference>
<dbReference type="InterPro" id="IPR011964">
    <property type="entry name" value="YVTN_b-propeller_repeat"/>
</dbReference>
<evidence type="ECO:0000256" key="1">
    <source>
        <dbReference type="ARBA" id="ARBA00022729"/>
    </source>
</evidence>
<evidence type="ECO:0000256" key="2">
    <source>
        <dbReference type="SAM" id="MobiDB-lite"/>
    </source>
</evidence>
<feature type="domain" description="YNCE-like beta-propeller" evidence="3">
    <location>
        <begin position="51"/>
        <end position="123"/>
    </location>
</feature>
<dbReference type="InterPro" id="IPR051200">
    <property type="entry name" value="Host-pathogen_enzymatic-act"/>
</dbReference>
<dbReference type="InterPro" id="IPR019405">
    <property type="entry name" value="Lactonase_7-beta_prop"/>
</dbReference>
<feature type="region of interest" description="Disordered" evidence="2">
    <location>
        <begin position="133"/>
        <end position="161"/>
    </location>
</feature>
<organism evidence="4 5">
    <name type="scientific">Methylotenera mobilis</name>
    <dbReference type="NCBI Taxonomy" id="359408"/>
    <lineage>
        <taxon>Bacteria</taxon>
        <taxon>Pseudomonadati</taxon>
        <taxon>Pseudomonadota</taxon>
        <taxon>Betaproteobacteria</taxon>
        <taxon>Nitrosomonadales</taxon>
        <taxon>Methylophilaceae</taxon>
        <taxon>Methylotenera</taxon>
    </lineage>
</organism>
<evidence type="ECO:0000313" key="4">
    <source>
        <dbReference type="EMBL" id="HBA09627.1"/>
    </source>
</evidence>
<proteinExistence type="predicted"/>
<dbReference type="Pfam" id="PF21783">
    <property type="entry name" value="YNCE"/>
    <property type="match status" value="1"/>
</dbReference>